<dbReference type="InterPro" id="IPR011006">
    <property type="entry name" value="CheY-like_superfamily"/>
</dbReference>
<gene>
    <name evidence="9" type="ORF">F8O05_13885</name>
</gene>
<proteinExistence type="predicted"/>
<feature type="modified residue" description="4-aspartylphosphate" evidence="4">
    <location>
        <position position="51"/>
    </location>
</feature>
<dbReference type="InterPro" id="IPR001789">
    <property type="entry name" value="Sig_transdc_resp-reg_receiver"/>
</dbReference>
<name>A0A7J5B7L8_9MICO</name>
<feature type="region of interest" description="Disordered" evidence="6">
    <location>
        <begin position="145"/>
        <end position="246"/>
    </location>
</feature>
<keyword evidence="1 4" id="KW-0597">Phosphoprotein</keyword>
<dbReference type="InterPro" id="IPR016032">
    <property type="entry name" value="Sig_transdc_resp-reg_C-effctor"/>
</dbReference>
<evidence type="ECO:0000256" key="4">
    <source>
        <dbReference type="PROSITE-ProRule" id="PRU00169"/>
    </source>
</evidence>
<dbReference type="InterPro" id="IPR036388">
    <property type="entry name" value="WH-like_DNA-bd_sf"/>
</dbReference>
<keyword evidence="2" id="KW-0902">Two-component regulatory system</keyword>
<accession>A0A7J5B7L8</accession>
<dbReference type="EMBL" id="WBKB01000011">
    <property type="protein sequence ID" value="KAB1640997.1"/>
    <property type="molecule type" value="Genomic_DNA"/>
</dbReference>
<dbReference type="CDD" id="cd17574">
    <property type="entry name" value="REC_OmpR"/>
    <property type="match status" value="1"/>
</dbReference>
<dbReference type="InterPro" id="IPR039420">
    <property type="entry name" value="WalR-like"/>
</dbReference>
<keyword evidence="3 5" id="KW-0238">DNA-binding</keyword>
<dbReference type="Gene3D" id="1.10.10.10">
    <property type="entry name" value="Winged helix-like DNA-binding domain superfamily/Winged helix DNA-binding domain"/>
    <property type="match status" value="1"/>
</dbReference>
<dbReference type="AlphaFoldDB" id="A0A7J5B7L8"/>
<dbReference type="InterPro" id="IPR001867">
    <property type="entry name" value="OmpR/PhoB-type_DNA-bd"/>
</dbReference>
<dbReference type="GO" id="GO:0032993">
    <property type="term" value="C:protein-DNA complex"/>
    <property type="evidence" value="ECO:0007669"/>
    <property type="project" value="TreeGrafter"/>
</dbReference>
<sequence>MVVVIIEDDPDVGVLLDDVFRSAGFETIRTTSGLEGVAAVREYDPIITTVDINLPDIDGFEVSRRIRKVSESFIVMISALSDETDVVLGLTSGADEYLIKPFRPRELRARIEALMRRSRTLTGAAPNVSAAPTLRVVSDAYPDQASRVASGAHPAESRRLTSASTHLPDAPATETSHLATGARAMDASSSASDAPAAQPSRFVSDAQVAQSQRFGPDTPATQAPSAAPVSQVSAPATPTGTRRANRARVARHEAINSDVYPVIPARNPTATLSIPVIDQQAGHWQSHRDVSLNLETHTVLVAQQEIDLTPTEFDLLATLLESKRRVRSKADLALVVRGDAFGSESFYVGESDKRAIEAHMANLRRKLGDSPSEPRYIETVRGVGYRLTRQTPHD</sequence>
<evidence type="ECO:0000256" key="2">
    <source>
        <dbReference type="ARBA" id="ARBA00023012"/>
    </source>
</evidence>
<dbReference type="SMART" id="SM00862">
    <property type="entry name" value="Trans_reg_C"/>
    <property type="match status" value="1"/>
</dbReference>
<feature type="compositionally biased region" description="Low complexity" evidence="6">
    <location>
        <begin position="182"/>
        <end position="201"/>
    </location>
</feature>
<evidence type="ECO:0000259" key="8">
    <source>
        <dbReference type="PROSITE" id="PS51755"/>
    </source>
</evidence>
<dbReference type="PROSITE" id="PS51755">
    <property type="entry name" value="OMPR_PHOB"/>
    <property type="match status" value="1"/>
</dbReference>
<dbReference type="GO" id="GO:0005829">
    <property type="term" value="C:cytosol"/>
    <property type="evidence" value="ECO:0007669"/>
    <property type="project" value="TreeGrafter"/>
</dbReference>
<evidence type="ECO:0000256" key="3">
    <source>
        <dbReference type="ARBA" id="ARBA00023125"/>
    </source>
</evidence>
<feature type="domain" description="Response regulatory" evidence="7">
    <location>
        <begin position="2"/>
        <end position="115"/>
    </location>
</feature>
<dbReference type="Pfam" id="PF00072">
    <property type="entry name" value="Response_reg"/>
    <property type="match status" value="1"/>
</dbReference>
<dbReference type="SMART" id="SM00448">
    <property type="entry name" value="REC"/>
    <property type="match status" value="1"/>
</dbReference>
<feature type="compositionally biased region" description="Low complexity" evidence="6">
    <location>
        <begin position="222"/>
        <end position="236"/>
    </location>
</feature>
<feature type="domain" description="OmpR/PhoB-type" evidence="8">
    <location>
        <begin position="279"/>
        <end position="389"/>
    </location>
</feature>
<evidence type="ECO:0000259" key="7">
    <source>
        <dbReference type="PROSITE" id="PS50110"/>
    </source>
</evidence>
<protein>
    <submittedName>
        <fullName evidence="9">Response regulator</fullName>
    </submittedName>
</protein>
<evidence type="ECO:0000313" key="10">
    <source>
        <dbReference type="Proteomes" id="UP000433493"/>
    </source>
</evidence>
<dbReference type="SUPFAM" id="SSF46894">
    <property type="entry name" value="C-terminal effector domain of the bipartite response regulators"/>
    <property type="match status" value="1"/>
</dbReference>
<evidence type="ECO:0000256" key="1">
    <source>
        <dbReference type="ARBA" id="ARBA00022553"/>
    </source>
</evidence>
<dbReference type="GO" id="GO:0000976">
    <property type="term" value="F:transcription cis-regulatory region binding"/>
    <property type="evidence" value="ECO:0007669"/>
    <property type="project" value="TreeGrafter"/>
</dbReference>
<evidence type="ECO:0000256" key="5">
    <source>
        <dbReference type="PROSITE-ProRule" id="PRU01091"/>
    </source>
</evidence>
<evidence type="ECO:0000313" key="9">
    <source>
        <dbReference type="EMBL" id="KAB1640997.1"/>
    </source>
</evidence>
<dbReference type="PANTHER" id="PTHR48111">
    <property type="entry name" value="REGULATOR OF RPOS"/>
    <property type="match status" value="1"/>
</dbReference>
<dbReference type="OrthoDB" id="3197131at2"/>
<dbReference type="RefSeq" id="WP_158053342.1">
    <property type="nucleotide sequence ID" value="NZ_WBKB01000011.1"/>
</dbReference>
<dbReference type="GO" id="GO:0006355">
    <property type="term" value="P:regulation of DNA-templated transcription"/>
    <property type="evidence" value="ECO:0007669"/>
    <property type="project" value="InterPro"/>
</dbReference>
<reference evidence="9 10" key="1">
    <citation type="submission" date="2019-09" db="EMBL/GenBank/DDBJ databases">
        <title>Phylogeny of genus Pseudoclavibacter and closely related genus.</title>
        <authorList>
            <person name="Li Y."/>
        </authorList>
    </citation>
    <scope>NUCLEOTIDE SEQUENCE [LARGE SCALE GENOMIC DNA]</scope>
    <source>
        <strain evidence="9 10">KCTC 13959</strain>
    </source>
</reference>
<dbReference type="Gene3D" id="3.40.50.2300">
    <property type="match status" value="1"/>
</dbReference>
<dbReference type="PANTHER" id="PTHR48111:SF40">
    <property type="entry name" value="PHOSPHATE REGULON TRANSCRIPTIONAL REGULATORY PROTEIN PHOB"/>
    <property type="match status" value="1"/>
</dbReference>
<keyword evidence="10" id="KW-1185">Reference proteome</keyword>
<dbReference type="GO" id="GO:0000156">
    <property type="term" value="F:phosphorelay response regulator activity"/>
    <property type="evidence" value="ECO:0007669"/>
    <property type="project" value="TreeGrafter"/>
</dbReference>
<feature type="DNA-binding region" description="OmpR/PhoB-type" evidence="5">
    <location>
        <begin position="279"/>
        <end position="389"/>
    </location>
</feature>
<organism evidence="9 10">
    <name type="scientific">Gulosibacter chungangensis</name>
    <dbReference type="NCBI Taxonomy" id="979746"/>
    <lineage>
        <taxon>Bacteria</taxon>
        <taxon>Bacillati</taxon>
        <taxon>Actinomycetota</taxon>
        <taxon>Actinomycetes</taxon>
        <taxon>Micrococcales</taxon>
        <taxon>Microbacteriaceae</taxon>
        <taxon>Gulosibacter</taxon>
    </lineage>
</organism>
<dbReference type="Proteomes" id="UP000433493">
    <property type="component" value="Unassembled WGS sequence"/>
</dbReference>
<comment type="caution">
    <text evidence="9">The sequence shown here is derived from an EMBL/GenBank/DDBJ whole genome shotgun (WGS) entry which is preliminary data.</text>
</comment>
<dbReference type="SUPFAM" id="SSF52172">
    <property type="entry name" value="CheY-like"/>
    <property type="match status" value="1"/>
</dbReference>
<evidence type="ECO:0000256" key="6">
    <source>
        <dbReference type="SAM" id="MobiDB-lite"/>
    </source>
</evidence>
<dbReference type="Pfam" id="PF00486">
    <property type="entry name" value="Trans_reg_C"/>
    <property type="match status" value="1"/>
</dbReference>
<dbReference type="CDD" id="cd00383">
    <property type="entry name" value="trans_reg_C"/>
    <property type="match status" value="1"/>
</dbReference>
<dbReference type="PROSITE" id="PS50110">
    <property type="entry name" value="RESPONSE_REGULATORY"/>
    <property type="match status" value="1"/>
</dbReference>